<dbReference type="Gene3D" id="3.40.250.10">
    <property type="entry name" value="Rhodanese-like domain"/>
    <property type="match status" value="1"/>
</dbReference>
<protein>
    <recommendedName>
        <fullName evidence="1">Rhodanese domain-containing protein</fullName>
    </recommendedName>
</protein>
<dbReference type="Proteomes" id="UP000256970">
    <property type="component" value="Unassembled WGS sequence"/>
</dbReference>
<evidence type="ECO:0000259" key="1">
    <source>
        <dbReference type="PROSITE" id="PS50206"/>
    </source>
</evidence>
<dbReference type="AlphaFoldDB" id="A0A383WNN9"/>
<dbReference type="GO" id="GO:0004725">
    <property type="term" value="F:protein tyrosine phosphatase activity"/>
    <property type="evidence" value="ECO:0007669"/>
    <property type="project" value="TreeGrafter"/>
</dbReference>
<dbReference type="PANTHER" id="PTHR10828:SF38">
    <property type="entry name" value="ARSENICAL-RESISTANCE PROTEIN 2-RELATED"/>
    <property type="match status" value="1"/>
</dbReference>
<dbReference type="PANTHER" id="PTHR10828">
    <property type="entry name" value="M-PHASE INDUCER PHOSPHATASE DUAL SPECIFICITY PHOSPHATASE CDC25"/>
    <property type="match status" value="1"/>
</dbReference>
<dbReference type="InterPro" id="IPR001763">
    <property type="entry name" value="Rhodanese-like_dom"/>
</dbReference>
<dbReference type="InterPro" id="IPR036873">
    <property type="entry name" value="Rhodanese-like_dom_sf"/>
</dbReference>
<feature type="domain" description="Rhodanese" evidence="1">
    <location>
        <begin position="20"/>
        <end position="121"/>
    </location>
</feature>
<proteinExistence type="predicted"/>
<evidence type="ECO:0000313" key="3">
    <source>
        <dbReference type="Proteomes" id="UP000256970"/>
    </source>
</evidence>
<evidence type="ECO:0000313" key="2">
    <source>
        <dbReference type="EMBL" id="SZX79021.1"/>
    </source>
</evidence>
<sequence>MATVRYIECSTVAELITGPMKDEVAVVDVRDEDFYGGHVKGAINLDSFQFSDDAAVDSLIDKQLAGKGRVVVHCMLSQQRGPRCANRLAARLQERGLAQPAVLVMAGGFQKFARLYGSNPDLVELDN</sequence>
<dbReference type="Pfam" id="PF00581">
    <property type="entry name" value="Rhodanese"/>
    <property type="match status" value="1"/>
</dbReference>
<dbReference type="EMBL" id="FNXT01001347">
    <property type="protein sequence ID" value="SZX79021.1"/>
    <property type="molecule type" value="Genomic_DNA"/>
</dbReference>
<organism evidence="2 3">
    <name type="scientific">Tetradesmus obliquus</name>
    <name type="common">Green alga</name>
    <name type="synonym">Acutodesmus obliquus</name>
    <dbReference type="NCBI Taxonomy" id="3088"/>
    <lineage>
        <taxon>Eukaryota</taxon>
        <taxon>Viridiplantae</taxon>
        <taxon>Chlorophyta</taxon>
        <taxon>core chlorophytes</taxon>
        <taxon>Chlorophyceae</taxon>
        <taxon>CS clade</taxon>
        <taxon>Sphaeropleales</taxon>
        <taxon>Scenedesmaceae</taxon>
        <taxon>Tetradesmus</taxon>
    </lineage>
</organism>
<gene>
    <name evidence="2" type="ORF">BQ4739_LOCUS19318</name>
</gene>
<dbReference type="SUPFAM" id="SSF52821">
    <property type="entry name" value="Rhodanese/Cell cycle control phosphatase"/>
    <property type="match status" value="1"/>
</dbReference>
<dbReference type="STRING" id="3088.A0A383WNN9"/>
<accession>A0A383WNN9</accession>
<dbReference type="GO" id="GO:0005634">
    <property type="term" value="C:nucleus"/>
    <property type="evidence" value="ECO:0007669"/>
    <property type="project" value="TreeGrafter"/>
</dbReference>
<dbReference type="SMART" id="SM00450">
    <property type="entry name" value="RHOD"/>
    <property type="match status" value="1"/>
</dbReference>
<name>A0A383WNN9_TETOB</name>
<dbReference type="GO" id="GO:0005737">
    <property type="term" value="C:cytoplasm"/>
    <property type="evidence" value="ECO:0007669"/>
    <property type="project" value="TreeGrafter"/>
</dbReference>
<keyword evidence="3" id="KW-1185">Reference proteome</keyword>
<reference evidence="2 3" key="1">
    <citation type="submission" date="2016-10" db="EMBL/GenBank/DDBJ databases">
        <authorList>
            <person name="Cai Z."/>
        </authorList>
    </citation>
    <scope>NUCLEOTIDE SEQUENCE [LARGE SCALE GENOMIC DNA]</scope>
</reference>
<dbReference type="PROSITE" id="PS50206">
    <property type="entry name" value="RHODANESE_3"/>
    <property type="match status" value="1"/>
</dbReference>